<keyword evidence="4" id="KW-0808">Transferase</keyword>
<dbReference type="Pfam" id="PF10609">
    <property type="entry name" value="ParA"/>
    <property type="match status" value="1"/>
</dbReference>
<dbReference type="AlphaFoldDB" id="A0A1H7X207"/>
<dbReference type="EMBL" id="FOBS01000009">
    <property type="protein sequence ID" value="SEM27926.1"/>
    <property type="molecule type" value="Genomic_DNA"/>
</dbReference>
<keyword evidence="5" id="KW-1185">Reference proteome</keyword>
<name>A0A1H7X207_9BACT</name>
<accession>A0A1H7X207</accession>
<gene>
    <name evidence="4" type="ORF">SAMN04489760_10915</name>
</gene>
<protein>
    <submittedName>
        <fullName evidence="4">Exopolysaccharide/PEP-CTERM locus tyrosine autokinase</fullName>
    </submittedName>
</protein>
<keyword evidence="4" id="KW-0418">Kinase</keyword>
<dbReference type="CDD" id="cd05387">
    <property type="entry name" value="BY-kinase"/>
    <property type="match status" value="1"/>
</dbReference>
<dbReference type="InterPro" id="IPR050445">
    <property type="entry name" value="Bact_polysacc_biosynth/exp"/>
</dbReference>
<dbReference type="Gene3D" id="3.40.50.300">
    <property type="entry name" value="P-loop containing nucleotide triphosphate hydrolases"/>
    <property type="match status" value="1"/>
</dbReference>
<keyword evidence="1" id="KW-0547">Nucleotide-binding</keyword>
<evidence type="ECO:0000256" key="1">
    <source>
        <dbReference type="ARBA" id="ARBA00022741"/>
    </source>
</evidence>
<feature type="compositionally biased region" description="Basic and acidic residues" evidence="3">
    <location>
        <begin position="1"/>
        <end position="18"/>
    </location>
</feature>
<proteinExistence type="predicted"/>
<reference evidence="4 5" key="1">
    <citation type="submission" date="2016-10" db="EMBL/GenBank/DDBJ databases">
        <authorList>
            <person name="de Groot N.N."/>
        </authorList>
    </citation>
    <scope>NUCLEOTIDE SEQUENCE [LARGE SCALE GENOMIC DNA]</scope>
    <source>
        <strain evidence="4 5">DSM 8423</strain>
    </source>
</reference>
<dbReference type="InterPro" id="IPR027417">
    <property type="entry name" value="P-loop_NTPase"/>
</dbReference>
<dbReference type="PANTHER" id="PTHR32309:SF13">
    <property type="entry name" value="FERRIC ENTEROBACTIN TRANSPORT PROTEIN FEPE"/>
    <property type="match status" value="1"/>
</dbReference>
<dbReference type="STRING" id="43775.SAMN04489760_10915"/>
<feature type="region of interest" description="Disordered" evidence="3">
    <location>
        <begin position="1"/>
        <end position="37"/>
    </location>
</feature>
<organism evidence="4 5">
    <name type="scientific">Syntrophus gentianae</name>
    <dbReference type="NCBI Taxonomy" id="43775"/>
    <lineage>
        <taxon>Bacteria</taxon>
        <taxon>Pseudomonadati</taxon>
        <taxon>Thermodesulfobacteriota</taxon>
        <taxon>Syntrophia</taxon>
        <taxon>Syntrophales</taxon>
        <taxon>Syntrophaceae</taxon>
        <taxon>Syntrophus</taxon>
    </lineage>
</organism>
<dbReference type="SUPFAM" id="SSF52540">
    <property type="entry name" value="P-loop containing nucleoside triphosphate hydrolases"/>
    <property type="match status" value="1"/>
</dbReference>
<dbReference type="GO" id="GO:0005886">
    <property type="term" value="C:plasma membrane"/>
    <property type="evidence" value="ECO:0007669"/>
    <property type="project" value="TreeGrafter"/>
</dbReference>
<evidence type="ECO:0000313" key="5">
    <source>
        <dbReference type="Proteomes" id="UP000198744"/>
    </source>
</evidence>
<sequence length="281" mass="31202">MSKLQKALEKAKEARGDSFADLDQLSESPQESGEDSKLPVLKVLEGDVVSQIDRISPSYNQSRSVSLNPEVMERNRCVAMFPTREEVEAYRVLRTQILNRTREAGDNLIMITSALPGEGKTLTAINLALTFAREFQQTALLVDCDLKKQGIHEMMGYESDKGLIDHLIGDCPVTDLFVWPGIEKLTLISGGGTVNESSEIIGSPRMKELVADMKSRYPERYIFFDVPSILTGADALTFALLVDYIVMVVQADKTPLGEVNKAVQLIPREKLLGLVLNRYHA</sequence>
<keyword evidence="2" id="KW-0067">ATP-binding</keyword>
<dbReference type="RefSeq" id="WP_093883138.1">
    <property type="nucleotide sequence ID" value="NZ_FOBS01000009.1"/>
</dbReference>
<dbReference type="PANTHER" id="PTHR32309">
    <property type="entry name" value="TYROSINE-PROTEIN KINASE"/>
    <property type="match status" value="1"/>
</dbReference>
<dbReference type="InterPro" id="IPR033756">
    <property type="entry name" value="YlxH/NBP35"/>
</dbReference>
<dbReference type="GO" id="GO:0004713">
    <property type="term" value="F:protein tyrosine kinase activity"/>
    <property type="evidence" value="ECO:0007669"/>
    <property type="project" value="TreeGrafter"/>
</dbReference>
<evidence type="ECO:0000256" key="2">
    <source>
        <dbReference type="ARBA" id="ARBA00022840"/>
    </source>
</evidence>
<evidence type="ECO:0000313" key="4">
    <source>
        <dbReference type="EMBL" id="SEM27926.1"/>
    </source>
</evidence>
<dbReference type="InterPro" id="IPR005702">
    <property type="entry name" value="Wzc-like_C"/>
</dbReference>
<dbReference type="OrthoDB" id="9812433at2"/>
<dbReference type="Proteomes" id="UP000198744">
    <property type="component" value="Unassembled WGS sequence"/>
</dbReference>
<evidence type="ECO:0000256" key="3">
    <source>
        <dbReference type="SAM" id="MobiDB-lite"/>
    </source>
</evidence>